<keyword evidence="4" id="KW-0067">ATP-binding</keyword>
<comment type="catalytic activity">
    <reaction evidence="8">
        <text>tRNA(Val) + L-valine + ATP = L-valyl-tRNA(Val) + AMP + diphosphate</text>
        <dbReference type="Rhea" id="RHEA:10704"/>
        <dbReference type="Rhea" id="RHEA-COMP:9672"/>
        <dbReference type="Rhea" id="RHEA-COMP:9708"/>
        <dbReference type="ChEBI" id="CHEBI:30616"/>
        <dbReference type="ChEBI" id="CHEBI:33019"/>
        <dbReference type="ChEBI" id="CHEBI:57762"/>
        <dbReference type="ChEBI" id="CHEBI:78442"/>
        <dbReference type="ChEBI" id="CHEBI:78537"/>
        <dbReference type="ChEBI" id="CHEBI:456215"/>
        <dbReference type="EC" id="6.1.1.9"/>
    </reaction>
</comment>
<evidence type="ECO:0000259" key="11">
    <source>
        <dbReference type="Pfam" id="PF10458"/>
    </source>
</evidence>
<dbReference type="SUPFAM" id="SSF46589">
    <property type="entry name" value="tRNA-binding arm"/>
    <property type="match status" value="1"/>
</dbReference>
<dbReference type="FunFam" id="1.10.287.380:FF:000001">
    <property type="entry name" value="Valine--tRNA ligase"/>
    <property type="match status" value="1"/>
</dbReference>
<feature type="coiled-coil region" evidence="9">
    <location>
        <begin position="191"/>
        <end position="253"/>
    </location>
</feature>
<feature type="non-terminal residue" evidence="12">
    <location>
        <position position="1"/>
    </location>
</feature>
<dbReference type="PANTHER" id="PTHR11946:SF93">
    <property type="entry name" value="VALINE--TRNA LIGASE, CHLOROPLASTIC_MITOCHONDRIAL 2"/>
    <property type="match status" value="1"/>
</dbReference>
<sequence>DAAFNHYRLNDVASFIYDFVWSEYCDWYLEFNKTRLQLDDVQTRETAQAVAVHVLRGILALIHPFAPHISEELWQYVKRDGEPDLIVAPYPDPGQREYVDYDIEQDITVLQQVITSIRSIRADMGVDPGKRANLSVRCPDKDAGFILEQISYLRRLAKVDEVEAGPNVTKPPHAATAVVEALELFIPLEGLIDLEVERERLLKRIHEMEGRLAGVQNKLDNEAFLQRAPAEVVAHEREKQSAYQDRLNKLKENYQALV</sequence>
<dbReference type="InterPro" id="IPR033705">
    <property type="entry name" value="Anticodon_Ia_Val"/>
</dbReference>
<dbReference type="AlphaFoldDB" id="X1SWP2"/>
<dbReference type="Pfam" id="PF10458">
    <property type="entry name" value="Val_tRNA-synt_C"/>
    <property type="match status" value="1"/>
</dbReference>
<evidence type="ECO:0000256" key="8">
    <source>
        <dbReference type="ARBA" id="ARBA00047552"/>
    </source>
</evidence>
<evidence type="ECO:0000256" key="2">
    <source>
        <dbReference type="ARBA" id="ARBA00022598"/>
    </source>
</evidence>
<keyword evidence="5" id="KW-0648">Protein biosynthesis</keyword>
<evidence type="ECO:0000256" key="6">
    <source>
        <dbReference type="ARBA" id="ARBA00023146"/>
    </source>
</evidence>
<dbReference type="GO" id="GO:0005829">
    <property type="term" value="C:cytosol"/>
    <property type="evidence" value="ECO:0007669"/>
    <property type="project" value="TreeGrafter"/>
</dbReference>
<dbReference type="InterPro" id="IPR002303">
    <property type="entry name" value="Valyl-tRNA_ligase"/>
</dbReference>
<evidence type="ECO:0000256" key="1">
    <source>
        <dbReference type="ARBA" id="ARBA00013169"/>
    </source>
</evidence>
<feature type="domain" description="Methionyl/Valyl/Leucyl/Isoleucyl-tRNA synthetase anticodon-binding" evidence="10">
    <location>
        <begin position="2"/>
        <end position="132"/>
    </location>
</feature>
<protein>
    <recommendedName>
        <fullName evidence="1">valine--tRNA ligase</fullName>
        <ecNumber evidence="1">6.1.1.9</ecNumber>
    </recommendedName>
    <alternativeName>
        <fullName evidence="7">Valyl-tRNA synthetase</fullName>
    </alternativeName>
</protein>
<evidence type="ECO:0000259" key="10">
    <source>
        <dbReference type="Pfam" id="PF08264"/>
    </source>
</evidence>
<keyword evidence="3" id="KW-0547">Nucleotide-binding</keyword>
<dbReference type="CDD" id="cd07962">
    <property type="entry name" value="Anticodon_Ia_Val"/>
    <property type="match status" value="1"/>
</dbReference>
<evidence type="ECO:0000256" key="9">
    <source>
        <dbReference type="SAM" id="Coils"/>
    </source>
</evidence>
<dbReference type="InterPro" id="IPR010978">
    <property type="entry name" value="tRNA-bd_arm"/>
</dbReference>
<evidence type="ECO:0000256" key="3">
    <source>
        <dbReference type="ARBA" id="ARBA00022741"/>
    </source>
</evidence>
<feature type="domain" description="Valyl-tRNA synthetase tRNA-binding arm" evidence="11">
    <location>
        <begin position="193"/>
        <end position="257"/>
    </location>
</feature>
<keyword evidence="9" id="KW-0175">Coiled coil</keyword>
<dbReference type="InterPro" id="IPR009080">
    <property type="entry name" value="tRNAsynth_Ia_anticodon-bd"/>
</dbReference>
<dbReference type="EMBL" id="BARW01023587">
    <property type="protein sequence ID" value="GAI97388.1"/>
    <property type="molecule type" value="Genomic_DNA"/>
</dbReference>
<dbReference type="PANTHER" id="PTHR11946">
    <property type="entry name" value="VALYL-TRNA SYNTHETASES"/>
    <property type="match status" value="1"/>
</dbReference>
<proteinExistence type="predicted"/>
<accession>X1SWP2</accession>
<dbReference type="GO" id="GO:0006438">
    <property type="term" value="P:valyl-tRNA aminoacylation"/>
    <property type="evidence" value="ECO:0007669"/>
    <property type="project" value="InterPro"/>
</dbReference>
<evidence type="ECO:0000256" key="7">
    <source>
        <dbReference type="ARBA" id="ARBA00029936"/>
    </source>
</evidence>
<keyword evidence="2" id="KW-0436">Ligase</keyword>
<evidence type="ECO:0000256" key="4">
    <source>
        <dbReference type="ARBA" id="ARBA00022840"/>
    </source>
</evidence>
<comment type="caution">
    <text evidence="12">The sequence shown here is derived from an EMBL/GenBank/DDBJ whole genome shotgun (WGS) entry which is preliminary data.</text>
</comment>
<evidence type="ECO:0000256" key="5">
    <source>
        <dbReference type="ARBA" id="ARBA00022917"/>
    </source>
</evidence>
<gene>
    <name evidence="12" type="ORF">S12H4_39080</name>
</gene>
<evidence type="ECO:0000313" key="12">
    <source>
        <dbReference type="EMBL" id="GAI97388.1"/>
    </source>
</evidence>
<keyword evidence="6" id="KW-0030">Aminoacyl-tRNA synthetase</keyword>
<dbReference type="SUPFAM" id="SSF47323">
    <property type="entry name" value="Anticodon-binding domain of a subclass of class I aminoacyl-tRNA synthetases"/>
    <property type="match status" value="1"/>
</dbReference>
<reference evidence="12" key="1">
    <citation type="journal article" date="2014" name="Front. Microbiol.">
        <title>High frequency of phylogenetically diverse reductive dehalogenase-homologous genes in deep subseafloor sedimentary metagenomes.</title>
        <authorList>
            <person name="Kawai M."/>
            <person name="Futagami T."/>
            <person name="Toyoda A."/>
            <person name="Takaki Y."/>
            <person name="Nishi S."/>
            <person name="Hori S."/>
            <person name="Arai W."/>
            <person name="Tsubouchi T."/>
            <person name="Morono Y."/>
            <person name="Uchiyama I."/>
            <person name="Ito T."/>
            <person name="Fujiyama A."/>
            <person name="Inagaki F."/>
            <person name="Takami H."/>
        </authorList>
    </citation>
    <scope>NUCLEOTIDE SEQUENCE</scope>
    <source>
        <strain evidence="12">Expedition CK06-06</strain>
    </source>
</reference>
<dbReference type="InterPro" id="IPR013155">
    <property type="entry name" value="M/V/L/I-tRNA-synth_anticd-bd"/>
</dbReference>
<dbReference type="Pfam" id="PF08264">
    <property type="entry name" value="Anticodon_1"/>
    <property type="match status" value="1"/>
</dbReference>
<dbReference type="InterPro" id="IPR037118">
    <property type="entry name" value="Val-tRNA_synth_C_sf"/>
</dbReference>
<name>X1SWP2_9ZZZZ</name>
<dbReference type="InterPro" id="IPR019499">
    <property type="entry name" value="Val-tRNA_synth_tRNA-bd"/>
</dbReference>
<organism evidence="12">
    <name type="scientific">marine sediment metagenome</name>
    <dbReference type="NCBI Taxonomy" id="412755"/>
    <lineage>
        <taxon>unclassified sequences</taxon>
        <taxon>metagenomes</taxon>
        <taxon>ecological metagenomes</taxon>
    </lineage>
</organism>
<dbReference type="GO" id="GO:0004832">
    <property type="term" value="F:valine-tRNA ligase activity"/>
    <property type="evidence" value="ECO:0007669"/>
    <property type="project" value="UniProtKB-EC"/>
</dbReference>
<dbReference type="GO" id="GO:0005524">
    <property type="term" value="F:ATP binding"/>
    <property type="evidence" value="ECO:0007669"/>
    <property type="project" value="UniProtKB-KW"/>
</dbReference>
<dbReference type="Gene3D" id="1.10.730.10">
    <property type="entry name" value="Isoleucyl-tRNA Synthetase, Domain 1"/>
    <property type="match status" value="1"/>
</dbReference>
<dbReference type="EC" id="6.1.1.9" evidence="1"/>
<dbReference type="Gene3D" id="1.10.287.380">
    <property type="entry name" value="Valyl-tRNA synthetase, C-terminal domain"/>
    <property type="match status" value="1"/>
</dbReference>